<evidence type="ECO:0000313" key="6">
    <source>
        <dbReference type="Proteomes" id="UP000320421"/>
    </source>
</evidence>
<dbReference type="AlphaFoldDB" id="A0A517PTS7"/>
<keyword evidence="3" id="KW-0238">DNA-binding</keyword>
<organism evidence="5 6">
    <name type="scientific">Gimesia chilikensis</name>
    <dbReference type="NCBI Taxonomy" id="2605989"/>
    <lineage>
        <taxon>Bacteria</taxon>
        <taxon>Pseudomonadati</taxon>
        <taxon>Planctomycetota</taxon>
        <taxon>Planctomycetia</taxon>
        <taxon>Planctomycetales</taxon>
        <taxon>Planctomycetaceae</taxon>
        <taxon>Gimesia</taxon>
    </lineage>
</organism>
<dbReference type="Pfam" id="PF03965">
    <property type="entry name" value="Penicillinase_R"/>
    <property type="match status" value="1"/>
</dbReference>
<name>A0A517PTS7_9PLAN</name>
<evidence type="ECO:0000256" key="2">
    <source>
        <dbReference type="ARBA" id="ARBA00023015"/>
    </source>
</evidence>
<dbReference type="InterPro" id="IPR036388">
    <property type="entry name" value="WH-like_DNA-bd_sf"/>
</dbReference>
<dbReference type="OrthoDB" id="276583at2"/>
<proteinExistence type="inferred from homology"/>
<gene>
    <name evidence="5" type="primary">blaI_8</name>
    <name evidence="5" type="ORF">HG66A1_45960</name>
</gene>
<evidence type="ECO:0000313" key="5">
    <source>
        <dbReference type="EMBL" id="QDT22785.1"/>
    </source>
</evidence>
<keyword evidence="4" id="KW-0804">Transcription</keyword>
<comment type="similarity">
    <text evidence="1">Belongs to the BlaI transcriptional regulatory family.</text>
</comment>
<evidence type="ECO:0000256" key="3">
    <source>
        <dbReference type="ARBA" id="ARBA00023125"/>
    </source>
</evidence>
<sequence length="124" mass="13911">MTKTHLTKCELEVMDVVWRKGRATVQEVVDSLERPLAYTTVMTTLKILDETRGVVRKQKKGRAYEYEPTVSREMISRSMAADLTDRLFGGSVKSLVLSLVEGDSMSQSDIEELKLAIQSLEADA</sequence>
<dbReference type="GO" id="GO:0003677">
    <property type="term" value="F:DNA binding"/>
    <property type="evidence" value="ECO:0007669"/>
    <property type="project" value="UniProtKB-KW"/>
</dbReference>
<reference evidence="5 6" key="1">
    <citation type="submission" date="2019-02" db="EMBL/GenBank/DDBJ databases">
        <title>Deep-cultivation of Planctomycetes and their phenomic and genomic characterization uncovers novel biology.</title>
        <authorList>
            <person name="Wiegand S."/>
            <person name="Jogler M."/>
            <person name="Boedeker C."/>
            <person name="Pinto D."/>
            <person name="Vollmers J."/>
            <person name="Rivas-Marin E."/>
            <person name="Kohn T."/>
            <person name="Peeters S.H."/>
            <person name="Heuer A."/>
            <person name="Rast P."/>
            <person name="Oberbeckmann S."/>
            <person name="Bunk B."/>
            <person name="Jeske O."/>
            <person name="Meyerdierks A."/>
            <person name="Storesund J.E."/>
            <person name="Kallscheuer N."/>
            <person name="Luecker S."/>
            <person name="Lage O.M."/>
            <person name="Pohl T."/>
            <person name="Merkel B.J."/>
            <person name="Hornburger P."/>
            <person name="Mueller R.-W."/>
            <person name="Bruemmer F."/>
            <person name="Labrenz M."/>
            <person name="Spormann A.M."/>
            <person name="Op den Camp H."/>
            <person name="Overmann J."/>
            <person name="Amann R."/>
            <person name="Jetten M.S.M."/>
            <person name="Mascher T."/>
            <person name="Medema M.H."/>
            <person name="Devos D.P."/>
            <person name="Kaster A.-K."/>
            <person name="Ovreas L."/>
            <person name="Rohde M."/>
            <person name="Galperin M.Y."/>
            <person name="Jogler C."/>
        </authorList>
    </citation>
    <scope>NUCLEOTIDE SEQUENCE [LARGE SCALE GENOMIC DNA]</scope>
    <source>
        <strain evidence="5 6">HG66A1</strain>
    </source>
</reference>
<accession>A0A5A8BHX4</accession>
<protein>
    <submittedName>
        <fullName evidence="5">Penicillinase repressor</fullName>
    </submittedName>
</protein>
<dbReference type="SUPFAM" id="SSF46785">
    <property type="entry name" value="Winged helix' DNA-binding domain"/>
    <property type="match status" value="1"/>
</dbReference>
<dbReference type="EMBL" id="CP036266">
    <property type="protein sequence ID" value="QDT22785.1"/>
    <property type="molecule type" value="Genomic_DNA"/>
</dbReference>
<dbReference type="InterPro" id="IPR005650">
    <property type="entry name" value="BlaI_family"/>
</dbReference>
<evidence type="ECO:0000256" key="4">
    <source>
        <dbReference type="ARBA" id="ARBA00023163"/>
    </source>
</evidence>
<dbReference type="PIRSF" id="PIRSF019455">
    <property type="entry name" value="CopR_AtkY"/>
    <property type="match status" value="1"/>
</dbReference>
<dbReference type="GO" id="GO:0045892">
    <property type="term" value="P:negative regulation of DNA-templated transcription"/>
    <property type="evidence" value="ECO:0007669"/>
    <property type="project" value="InterPro"/>
</dbReference>
<keyword evidence="6" id="KW-1185">Reference proteome</keyword>
<accession>A0A517PTS7</accession>
<dbReference type="Gene3D" id="1.10.4040.10">
    <property type="entry name" value="Penicillinase repressor domain"/>
    <property type="match status" value="1"/>
</dbReference>
<keyword evidence="2" id="KW-0805">Transcription regulation</keyword>
<dbReference type="Proteomes" id="UP000320421">
    <property type="component" value="Chromosome"/>
</dbReference>
<dbReference type="RefSeq" id="WP_145189194.1">
    <property type="nucleotide sequence ID" value="NZ_CP036266.1"/>
</dbReference>
<dbReference type="Gene3D" id="1.10.10.10">
    <property type="entry name" value="Winged helix-like DNA-binding domain superfamily/Winged helix DNA-binding domain"/>
    <property type="match status" value="1"/>
</dbReference>
<dbReference type="InterPro" id="IPR036390">
    <property type="entry name" value="WH_DNA-bd_sf"/>
</dbReference>
<evidence type="ECO:0000256" key="1">
    <source>
        <dbReference type="ARBA" id="ARBA00011046"/>
    </source>
</evidence>